<keyword evidence="2" id="KW-0812">Transmembrane</keyword>
<comment type="caution">
    <text evidence="3">The sequence shown here is derived from an EMBL/GenBank/DDBJ whole genome shotgun (WGS) entry which is preliminary data.</text>
</comment>
<dbReference type="EMBL" id="PVNE01000019">
    <property type="protein sequence ID" value="PRX39849.1"/>
    <property type="molecule type" value="Genomic_DNA"/>
</dbReference>
<proteinExistence type="predicted"/>
<dbReference type="OrthoDB" id="9816549at2"/>
<organism evidence="3 4">
    <name type="scientific">Planifilum fimeticola</name>
    <dbReference type="NCBI Taxonomy" id="201975"/>
    <lineage>
        <taxon>Bacteria</taxon>
        <taxon>Bacillati</taxon>
        <taxon>Bacillota</taxon>
        <taxon>Bacilli</taxon>
        <taxon>Bacillales</taxon>
        <taxon>Thermoactinomycetaceae</taxon>
        <taxon>Planifilum</taxon>
    </lineage>
</organism>
<sequence>MIVFKRNVAIVMIVALIASVIFPLYSAMAEPFIPQPYDPKPDPFTPQPYDPKPEPLNPKGDTHNPDLSKGDSDSGSSNSTAPSGSQDNWGLLDTLGYKLIKYGVNDFIKGQISLIGDLDPINGNISAGQAGRSTYSFLAGILRNGFGLKVDGKGWNKLFLDAWDGVDQFLGISGFVKWRELFSTLRNFGGSGFGQGGFSGFLNRISTPAAQVSKFAYGANIVGIAFNGWEFIYNLGAAYDVAGEADLETQADYNLKALAALGGVAMGAAFLIGGGPIALAVGGIGLAVWAFGTFGQYFTKNKTFARIVSAPMRAVKSGVNAVANAGKRAWNKVKSWFS</sequence>
<keyword evidence="4" id="KW-1185">Reference proteome</keyword>
<keyword evidence="2" id="KW-1133">Transmembrane helix</keyword>
<dbReference type="AlphaFoldDB" id="A0A2T0LDD9"/>
<feature type="compositionally biased region" description="Low complexity" evidence="1">
    <location>
        <begin position="73"/>
        <end position="85"/>
    </location>
</feature>
<feature type="compositionally biased region" description="Pro residues" evidence="1">
    <location>
        <begin position="38"/>
        <end position="56"/>
    </location>
</feature>
<feature type="region of interest" description="Disordered" evidence="1">
    <location>
        <begin position="38"/>
        <end position="85"/>
    </location>
</feature>
<evidence type="ECO:0000313" key="4">
    <source>
        <dbReference type="Proteomes" id="UP000237797"/>
    </source>
</evidence>
<accession>A0A2T0LDD9</accession>
<evidence type="ECO:0000256" key="1">
    <source>
        <dbReference type="SAM" id="MobiDB-lite"/>
    </source>
</evidence>
<evidence type="ECO:0000256" key="2">
    <source>
        <dbReference type="SAM" id="Phobius"/>
    </source>
</evidence>
<gene>
    <name evidence="3" type="ORF">CLV97_1197</name>
</gene>
<evidence type="ECO:0000313" key="3">
    <source>
        <dbReference type="EMBL" id="PRX39849.1"/>
    </source>
</evidence>
<feature type="transmembrane region" description="Helical" evidence="2">
    <location>
        <begin position="258"/>
        <end position="291"/>
    </location>
</feature>
<keyword evidence="2" id="KW-0472">Membrane</keyword>
<dbReference type="Proteomes" id="UP000237797">
    <property type="component" value="Unassembled WGS sequence"/>
</dbReference>
<dbReference type="RefSeq" id="WP_106345724.1">
    <property type="nucleotide sequence ID" value="NZ_PVNE01000019.1"/>
</dbReference>
<feature type="compositionally biased region" description="Basic and acidic residues" evidence="1">
    <location>
        <begin position="60"/>
        <end position="72"/>
    </location>
</feature>
<name>A0A2T0LDD9_9BACL</name>
<protein>
    <submittedName>
        <fullName evidence="3">Uncharacterized protein</fullName>
    </submittedName>
</protein>
<reference evidence="3 4" key="1">
    <citation type="submission" date="2018-03" db="EMBL/GenBank/DDBJ databases">
        <title>Genomic Encyclopedia of Archaeal and Bacterial Type Strains, Phase II (KMG-II): from individual species to whole genera.</title>
        <authorList>
            <person name="Goeker M."/>
        </authorList>
    </citation>
    <scope>NUCLEOTIDE SEQUENCE [LARGE SCALE GENOMIC DNA]</scope>
    <source>
        <strain evidence="3 4">DSM 44946</strain>
    </source>
</reference>